<dbReference type="InterPro" id="IPR003594">
    <property type="entry name" value="HATPase_dom"/>
</dbReference>
<feature type="compositionally biased region" description="Polar residues" evidence="7">
    <location>
        <begin position="284"/>
        <end position="294"/>
    </location>
</feature>
<protein>
    <recommendedName>
        <fullName evidence="2">histidine kinase</fullName>
        <ecNumber evidence="2">2.7.13.3</ecNumber>
    </recommendedName>
</protein>
<feature type="compositionally biased region" description="Basic and acidic residues" evidence="7">
    <location>
        <begin position="1076"/>
        <end position="1094"/>
    </location>
</feature>
<dbReference type="Pfam" id="PF02518">
    <property type="entry name" value="HATPase_c"/>
    <property type="match status" value="1"/>
</dbReference>
<dbReference type="InterPro" id="IPR011006">
    <property type="entry name" value="CheY-like_superfamily"/>
</dbReference>
<evidence type="ECO:0000259" key="8">
    <source>
        <dbReference type="PROSITE" id="PS50109"/>
    </source>
</evidence>
<dbReference type="FunFam" id="3.30.450.40:FF:000083">
    <property type="entry name" value="Sensor histidine kinase/response regulator, putative (AFU_orthologue AFUA_4G00660)"/>
    <property type="match status" value="1"/>
</dbReference>
<dbReference type="PROSITE" id="PS50110">
    <property type="entry name" value="RESPONSE_REGULATORY"/>
    <property type="match status" value="1"/>
</dbReference>
<keyword evidence="4" id="KW-0808">Transferase</keyword>
<proteinExistence type="predicted"/>
<dbReference type="Gene3D" id="3.40.50.2300">
    <property type="match status" value="1"/>
</dbReference>
<dbReference type="EC" id="2.7.13.3" evidence="2"/>
<dbReference type="InterPro" id="IPR003018">
    <property type="entry name" value="GAF"/>
</dbReference>
<feature type="region of interest" description="Disordered" evidence="7">
    <location>
        <begin position="672"/>
        <end position="704"/>
    </location>
</feature>
<dbReference type="GO" id="GO:0009927">
    <property type="term" value="F:histidine phosphotransfer kinase activity"/>
    <property type="evidence" value="ECO:0007669"/>
    <property type="project" value="TreeGrafter"/>
</dbReference>
<evidence type="ECO:0000256" key="4">
    <source>
        <dbReference type="ARBA" id="ARBA00022679"/>
    </source>
</evidence>
<feature type="compositionally biased region" description="Low complexity" evidence="7">
    <location>
        <begin position="381"/>
        <end position="396"/>
    </location>
</feature>
<dbReference type="GO" id="GO:0000155">
    <property type="term" value="F:phosphorelay sensor kinase activity"/>
    <property type="evidence" value="ECO:0007669"/>
    <property type="project" value="InterPro"/>
</dbReference>
<organism evidence="10 11">
    <name type="scientific">Fusarium heterosporum</name>
    <dbReference type="NCBI Taxonomy" id="42747"/>
    <lineage>
        <taxon>Eukaryota</taxon>
        <taxon>Fungi</taxon>
        <taxon>Dikarya</taxon>
        <taxon>Ascomycota</taxon>
        <taxon>Pezizomycotina</taxon>
        <taxon>Sordariomycetes</taxon>
        <taxon>Hypocreomycetidae</taxon>
        <taxon>Hypocreales</taxon>
        <taxon>Nectriaceae</taxon>
        <taxon>Fusarium</taxon>
        <taxon>Fusarium heterosporum species complex</taxon>
    </lineage>
</organism>
<dbReference type="SUPFAM" id="SSF52172">
    <property type="entry name" value="CheY-like"/>
    <property type="match status" value="1"/>
</dbReference>
<dbReference type="PRINTS" id="PR00344">
    <property type="entry name" value="BCTRLSENSOR"/>
</dbReference>
<name>A0A8H5WLQ4_FUSHE</name>
<reference evidence="10 11" key="1">
    <citation type="submission" date="2020-05" db="EMBL/GenBank/DDBJ databases">
        <title>Identification and distribution of gene clusters putatively required for synthesis of sphingolipid metabolism inhibitors in phylogenetically diverse species of the filamentous fungus Fusarium.</title>
        <authorList>
            <person name="Kim H.-S."/>
            <person name="Busman M."/>
            <person name="Brown D.W."/>
            <person name="Divon H."/>
            <person name="Uhlig S."/>
            <person name="Proctor R.H."/>
        </authorList>
    </citation>
    <scope>NUCLEOTIDE SEQUENCE [LARGE SCALE GENOMIC DNA]</scope>
    <source>
        <strain evidence="10 11">NRRL 20693</strain>
    </source>
</reference>
<dbReference type="PANTHER" id="PTHR43047:SF72">
    <property type="entry name" value="OSMOSENSING HISTIDINE PROTEIN KINASE SLN1"/>
    <property type="match status" value="1"/>
</dbReference>
<dbReference type="PROSITE" id="PS50109">
    <property type="entry name" value="HIS_KIN"/>
    <property type="match status" value="1"/>
</dbReference>
<dbReference type="InterPro" id="IPR001789">
    <property type="entry name" value="Sig_transdc_resp-reg_receiver"/>
</dbReference>
<dbReference type="EMBL" id="JAAGWQ010000163">
    <property type="protein sequence ID" value="KAF5662494.1"/>
    <property type="molecule type" value="Genomic_DNA"/>
</dbReference>
<dbReference type="SUPFAM" id="SSF47384">
    <property type="entry name" value="Homodimeric domain of signal transducing histidine kinase"/>
    <property type="match status" value="1"/>
</dbReference>
<dbReference type="Pfam" id="PF00072">
    <property type="entry name" value="Response_reg"/>
    <property type="match status" value="1"/>
</dbReference>
<dbReference type="InterPro" id="IPR036097">
    <property type="entry name" value="HisK_dim/P_sf"/>
</dbReference>
<keyword evidence="3 6" id="KW-0597">Phosphoprotein</keyword>
<dbReference type="InterPro" id="IPR003661">
    <property type="entry name" value="HisK_dim/P_dom"/>
</dbReference>
<dbReference type="InterPro" id="IPR029016">
    <property type="entry name" value="GAF-like_dom_sf"/>
</dbReference>
<evidence type="ECO:0000256" key="2">
    <source>
        <dbReference type="ARBA" id="ARBA00012438"/>
    </source>
</evidence>
<feature type="region of interest" description="Disordered" evidence="7">
    <location>
        <begin position="363"/>
        <end position="399"/>
    </location>
</feature>
<gene>
    <name evidence="10" type="ORF">FHETE_7942</name>
</gene>
<dbReference type="PANTHER" id="PTHR43047">
    <property type="entry name" value="TWO-COMPONENT HISTIDINE PROTEIN KINASE"/>
    <property type="match status" value="1"/>
</dbReference>
<dbReference type="Proteomes" id="UP000567885">
    <property type="component" value="Unassembled WGS sequence"/>
</dbReference>
<evidence type="ECO:0000256" key="1">
    <source>
        <dbReference type="ARBA" id="ARBA00000085"/>
    </source>
</evidence>
<dbReference type="SUPFAM" id="SSF55874">
    <property type="entry name" value="ATPase domain of HSP90 chaperone/DNA topoisomerase II/histidine kinase"/>
    <property type="match status" value="1"/>
</dbReference>
<dbReference type="SUPFAM" id="SSF55781">
    <property type="entry name" value="GAF domain-like"/>
    <property type="match status" value="1"/>
</dbReference>
<feature type="compositionally biased region" description="Basic and acidic residues" evidence="7">
    <location>
        <begin position="1015"/>
        <end position="1024"/>
    </location>
</feature>
<feature type="modified residue" description="4-aspartylphosphate" evidence="6">
    <location>
        <position position="1174"/>
    </location>
</feature>
<feature type="region of interest" description="Disordered" evidence="7">
    <location>
        <begin position="996"/>
        <end position="1108"/>
    </location>
</feature>
<dbReference type="GO" id="GO:0005886">
    <property type="term" value="C:plasma membrane"/>
    <property type="evidence" value="ECO:0007669"/>
    <property type="project" value="TreeGrafter"/>
</dbReference>
<dbReference type="SMART" id="SM00387">
    <property type="entry name" value="HATPase_c"/>
    <property type="match status" value="1"/>
</dbReference>
<evidence type="ECO:0000256" key="7">
    <source>
        <dbReference type="SAM" id="MobiDB-lite"/>
    </source>
</evidence>
<evidence type="ECO:0000313" key="10">
    <source>
        <dbReference type="EMBL" id="KAF5662494.1"/>
    </source>
</evidence>
<evidence type="ECO:0000256" key="6">
    <source>
        <dbReference type="PROSITE-ProRule" id="PRU00169"/>
    </source>
</evidence>
<dbReference type="InterPro" id="IPR036890">
    <property type="entry name" value="HATPase_C_sf"/>
</dbReference>
<accession>A0A8H5WLQ4</accession>
<dbReference type="InterPro" id="IPR005467">
    <property type="entry name" value="His_kinase_dom"/>
</dbReference>
<dbReference type="SMART" id="SM00448">
    <property type="entry name" value="REC"/>
    <property type="match status" value="1"/>
</dbReference>
<evidence type="ECO:0000256" key="5">
    <source>
        <dbReference type="ARBA" id="ARBA00022777"/>
    </source>
</evidence>
<dbReference type="InterPro" id="IPR004358">
    <property type="entry name" value="Sig_transdc_His_kin-like_C"/>
</dbReference>
<dbReference type="Gene3D" id="1.10.287.130">
    <property type="match status" value="1"/>
</dbReference>
<sequence length="1243" mass="136431">MSSSAELQREREVQSYFQSWQIAQGSSLKVARNVDSINAPSQINDANAPQPSSDKALSAFAQLAVFRLNVKRAMVSLIDGSNQYILAEATRNLRLGSLEDDANADKATDSRQGSKINDYSSDLWLGTSILSRPEAVCEHCLHNTCTGRDPDGTTYSASGLIVPDCRLDDRFKSRVYVQSEPGVRFYAGVPIYSRKGYKIGAYAVSDERPRDGLSAEDVKFMQSVAQAVTEHLEWARDRVDRFKGERIVRGLATFIEGCSSDDPTVSKEKQPRRPSIRRPPGMTITATRRSSLHNTMRKVDPDSAKISQKASPPPRKEKPQTDGLSRMYNRAADNLRSAILADGVVLFGSTASNLQHKDETVEMGHSDGTASDGSPTRVAIDPDGSSTGGSDSDTSPLSRPCKLLAFSQADKSKPMDLERGPSFSIGTLERYFSLFPKGKAFTFTEEGRGISSDDDSASDGNAAARNSHNTGVSGKQKRRNKEKMDHRELLKKIPGAKAVVFLPLFDYVEDKLVGGCFLWTSVPGRMMNLDDDLSYLRAFGNSITSQIGRINTKKNEAAKTTFIASMSHELRSPLHGILGAAEFLKDAVSDSYEIGLVNSIATCGKTLLDTLNHVLDFSKINNLGTGQTRKGSKHSKIISLSSDSMESLNMTAAVDLAMLVEEVLDAVSTGHNFKKLPRGEGPQGGNAAMGEPGSQNTSGPGTEHPVSILLDIIPRRSWMVKTQPGALRRIVMNLFGNALKYTSLGFVCVSVRAQEITDDRRIEVSIRVTDTGKGMSEDFQQNRLFVPFSQEDTFQPGTGLGLSIVKQIVDSLGGTLEVRSEQDKGTEFEVRLRLEPAPEEGPSTPEEPMSSTIEQIRGRSLVLLEANEDFHSSVLAEQVKVRNQALMNIFSNWFDIKASSEIDTNPSEADFYLYCEPPSAQTLESRFEETATLGQRNKKTPIIIISLNEEEAAKITRAQTTALAKLSDVVEVIPQPCGPRKLAQVFSRCLKRIGELKTNDDDDGQNLVRSGFTNEKSKTDKNKDSGSSTEQLNSVLHSDGDSQSDRAQTTTSPLPRGQDDKGKKDYLHHKHNTQKNNREDGQKEGRNNKGDNKATHNGKTSGKSEMPKGKCHMLLVDDNKINLNLLTMFMKKYGFSYEEAENGAEAVETFKKSTIGDAKPPGPVKKRFDYILMDISMPVMNGVEATKRIRKLEAEYKIPRTTVFALTGLASADARLDAMSAGVDTFLPKPVKFAELKNMIDKN</sequence>
<dbReference type="Gene3D" id="3.30.565.10">
    <property type="entry name" value="Histidine kinase-like ATPase, C-terminal domain"/>
    <property type="match status" value="1"/>
</dbReference>
<dbReference type="Pfam" id="PF00512">
    <property type="entry name" value="HisKA"/>
    <property type="match status" value="1"/>
</dbReference>
<dbReference type="FunFam" id="1.10.287.130:FF:000023">
    <property type="entry name" value="Sensor histidine kinase/response regulator, putative"/>
    <property type="match status" value="1"/>
</dbReference>
<dbReference type="Gene3D" id="3.30.450.40">
    <property type="match status" value="1"/>
</dbReference>
<evidence type="ECO:0000259" key="9">
    <source>
        <dbReference type="PROSITE" id="PS50110"/>
    </source>
</evidence>
<keyword evidence="11" id="KW-1185">Reference proteome</keyword>
<dbReference type="CDD" id="cd00082">
    <property type="entry name" value="HisKA"/>
    <property type="match status" value="1"/>
</dbReference>
<feature type="domain" description="Response regulatory" evidence="9">
    <location>
        <begin position="1112"/>
        <end position="1243"/>
    </location>
</feature>
<comment type="catalytic activity">
    <reaction evidence="1">
        <text>ATP + protein L-histidine = ADP + protein N-phospho-L-histidine.</text>
        <dbReference type="EC" id="2.7.13.3"/>
    </reaction>
</comment>
<keyword evidence="5 10" id="KW-0418">Kinase</keyword>
<feature type="compositionally biased region" description="Polar residues" evidence="7">
    <location>
        <begin position="1025"/>
        <end position="1036"/>
    </location>
</feature>
<dbReference type="CDD" id="cd17546">
    <property type="entry name" value="REC_hyHK_CKI1_RcsC-like"/>
    <property type="match status" value="1"/>
</dbReference>
<feature type="domain" description="Histidine kinase" evidence="8">
    <location>
        <begin position="565"/>
        <end position="836"/>
    </location>
</feature>
<dbReference type="SMART" id="SM00388">
    <property type="entry name" value="HisKA"/>
    <property type="match status" value="1"/>
</dbReference>
<dbReference type="Pfam" id="PF01590">
    <property type="entry name" value="GAF"/>
    <property type="match status" value="1"/>
</dbReference>
<evidence type="ECO:0000313" key="11">
    <source>
        <dbReference type="Proteomes" id="UP000567885"/>
    </source>
</evidence>
<comment type="caution">
    <text evidence="10">The sequence shown here is derived from an EMBL/GenBank/DDBJ whole genome shotgun (WGS) entry which is preliminary data.</text>
</comment>
<evidence type="ECO:0000256" key="3">
    <source>
        <dbReference type="ARBA" id="ARBA00022553"/>
    </source>
</evidence>
<feature type="region of interest" description="Disordered" evidence="7">
    <location>
        <begin position="259"/>
        <end position="323"/>
    </location>
</feature>
<dbReference type="AlphaFoldDB" id="A0A8H5WLQ4"/>
<dbReference type="OrthoDB" id="303614at2759"/>
<feature type="region of interest" description="Disordered" evidence="7">
    <location>
        <begin position="449"/>
        <end position="486"/>
    </location>
</feature>